<organism evidence="1 2">
    <name type="scientific">candidate division Kazan bacterium</name>
    <dbReference type="NCBI Taxonomy" id="2202143"/>
    <lineage>
        <taxon>Bacteria</taxon>
        <taxon>Bacteria division Kazan-3B-28</taxon>
    </lineage>
</organism>
<dbReference type="AlphaFoldDB" id="A0A420ZBC4"/>
<dbReference type="EMBL" id="QMNG01000073">
    <property type="protein sequence ID" value="RLC36225.1"/>
    <property type="molecule type" value="Genomic_DNA"/>
</dbReference>
<accession>A0A420ZBC4</accession>
<name>A0A420ZBC4_UNCK3</name>
<reference evidence="1 2" key="1">
    <citation type="submission" date="2018-06" db="EMBL/GenBank/DDBJ databases">
        <title>Extensive metabolic versatility and redundancy in microbially diverse, dynamic hydrothermal sediments.</title>
        <authorList>
            <person name="Dombrowski N."/>
            <person name="Teske A."/>
            <person name="Baker B.J."/>
        </authorList>
    </citation>
    <scope>NUCLEOTIDE SEQUENCE [LARGE SCALE GENOMIC DNA]</scope>
    <source>
        <strain evidence="1">B79_G16</strain>
    </source>
</reference>
<proteinExistence type="predicted"/>
<protein>
    <submittedName>
        <fullName evidence="1">Uncharacterized protein</fullName>
    </submittedName>
</protein>
<gene>
    <name evidence="1" type="ORF">DRH29_04980</name>
</gene>
<evidence type="ECO:0000313" key="2">
    <source>
        <dbReference type="Proteomes" id="UP000281261"/>
    </source>
</evidence>
<dbReference type="Proteomes" id="UP000281261">
    <property type="component" value="Unassembled WGS sequence"/>
</dbReference>
<evidence type="ECO:0000313" key="1">
    <source>
        <dbReference type="EMBL" id="RLC36225.1"/>
    </source>
</evidence>
<sequence>MSCIICLAKGKRVKATRNYYGYALCEQHYKEVIEKNTDPEELEIYVIEALKRIAALKKK</sequence>
<comment type="caution">
    <text evidence="1">The sequence shown here is derived from an EMBL/GenBank/DDBJ whole genome shotgun (WGS) entry which is preliminary data.</text>
</comment>